<keyword evidence="3" id="KW-0812">Transmembrane</keyword>
<feature type="active site" description="Nucleophile" evidence="1">
    <location>
        <position position="433"/>
    </location>
</feature>
<evidence type="ECO:0000256" key="2">
    <source>
        <dbReference type="PIRSR" id="PIRSR600101-2"/>
    </source>
</evidence>
<dbReference type="OrthoDB" id="1081007at2759"/>
<dbReference type="Proteomes" id="UP000241769">
    <property type="component" value="Unassembled WGS sequence"/>
</dbReference>
<dbReference type="InterPro" id="IPR043137">
    <property type="entry name" value="GGT_ssub_C"/>
</dbReference>
<feature type="binding site" evidence="2">
    <location>
        <begin position="504"/>
        <end position="505"/>
    </location>
    <ligand>
        <name>L-glutamate</name>
        <dbReference type="ChEBI" id="CHEBI:29985"/>
    </ligand>
</feature>
<dbReference type="Pfam" id="PF01019">
    <property type="entry name" value="G_glu_transpept"/>
    <property type="match status" value="1"/>
</dbReference>
<evidence type="ECO:0000313" key="4">
    <source>
        <dbReference type="EMBL" id="PRP84658.1"/>
    </source>
</evidence>
<dbReference type="NCBIfam" id="TIGR00066">
    <property type="entry name" value="g_glut_trans"/>
    <property type="match status" value="1"/>
</dbReference>
<dbReference type="Gene3D" id="3.60.20.40">
    <property type="match status" value="1"/>
</dbReference>
<dbReference type="STRING" id="1890364.A0A2P6NL42"/>
<dbReference type="PRINTS" id="PR01210">
    <property type="entry name" value="GGTRANSPTASE"/>
</dbReference>
<evidence type="ECO:0000256" key="3">
    <source>
        <dbReference type="SAM" id="Phobius"/>
    </source>
</evidence>
<organism evidence="4 5">
    <name type="scientific">Planoprotostelium fungivorum</name>
    <dbReference type="NCBI Taxonomy" id="1890364"/>
    <lineage>
        <taxon>Eukaryota</taxon>
        <taxon>Amoebozoa</taxon>
        <taxon>Evosea</taxon>
        <taxon>Variosea</taxon>
        <taxon>Cavosteliida</taxon>
        <taxon>Cavosteliaceae</taxon>
        <taxon>Planoprotostelium</taxon>
    </lineage>
</organism>
<dbReference type="Gene3D" id="1.10.246.130">
    <property type="match status" value="1"/>
</dbReference>
<evidence type="ECO:0000256" key="1">
    <source>
        <dbReference type="PIRSR" id="PIRSR600101-1"/>
    </source>
</evidence>
<dbReference type="GO" id="GO:0006751">
    <property type="term" value="P:glutathione catabolic process"/>
    <property type="evidence" value="ECO:0007669"/>
    <property type="project" value="InterPro"/>
</dbReference>
<name>A0A2P6NL42_9EUKA</name>
<dbReference type="InParanoid" id="A0A2P6NL42"/>
<dbReference type="PANTHER" id="PTHR11686">
    <property type="entry name" value="GAMMA GLUTAMYL TRANSPEPTIDASE"/>
    <property type="match status" value="1"/>
</dbReference>
<gene>
    <name evidence="4" type="ORF">PROFUN_07908</name>
</gene>
<dbReference type="AlphaFoldDB" id="A0A2P6NL42"/>
<dbReference type="InterPro" id="IPR029055">
    <property type="entry name" value="Ntn_hydrolases_N"/>
</dbReference>
<keyword evidence="3" id="KW-1133">Transmembrane helix</keyword>
<dbReference type="InterPro" id="IPR043138">
    <property type="entry name" value="GGT_lsub"/>
</dbReference>
<dbReference type="GO" id="GO:0005886">
    <property type="term" value="C:plasma membrane"/>
    <property type="evidence" value="ECO:0007669"/>
    <property type="project" value="TreeGrafter"/>
</dbReference>
<protein>
    <submittedName>
        <fullName evidence="4">Gamma-glutamyltranspeptidase 1-like</fullName>
    </submittedName>
</protein>
<dbReference type="SUPFAM" id="SSF56235">
    <property type="entry name" value="N-terminal nucleophile aminohydrolases (Ntn hydrolases)"/>
    <property type="match status" value="1"/>
</dbReference>
<feature type="binding site" evidence="2">
    <location>
        <position position="526"/>
    </location>
    <ligand>
        <name>L-glutamate</name>
        <dbReference type="ChEBI" id="CHEBI:29985"/>
    </ligand>
</feature>
<evidence type="ECO:0000313" key="5">
    <source>
        <dbReference type="Proteomes" id="UP000241769"/>
    </source>
</evidence>
<feature type="binding site" evidence="2">
    <location>
        <begin position="451"/>
        <end position="453"/>
    </location>
    <ligand>
        <name>L-glutamate</name>
        <dbReference type="ChEBI" id="CHEBI:29985"/>
    </ligand>
</feature>
<dbReference type="EMBL" id="MDYQ01000059">
    <property type="protein sequence ID" value="PRP84658.1"/>
    <property type="molecule type" value="Genomic_DNA"/>
</dbReference>
<comment type="caution">
    <text evidence="4">The sequence shown here is derived from an EMBL/GenBank/DDBJ whole genome shotgun (WGS) entry which is preliminary data.</text>
</comment>
<feature type="binding site" evidence="2">
    <location>
        <position position="140"/>
    </location>
    <ligand>
        <name>L-glutamate</name>
        <dbReference type="ChEBI" id="CHEBI:29985"/>
    </ligand>
</feature>
<accession>A0A2P6NL42</accession>
<dbReference type="GO" id="GO:0036374">
    <property type="term" value="F:glutathione hydrolase activity"/>
    <property type="evidence" value="ECO:0007669"/>
    <property type="project" value="InterPro"/>
</dbReference>
<dbReference type="PANTHER" id="PTHR11686:SF9">
    <property type="entry name" value="RE13973P"/>
    <property type="match status" value="1"/>
</dbReference>
<proteinExistence type="predicted"/>
<keyword evidence="3" id="KW-0472">Membrane</keyword>
<reference evidence="4 5" key="1">
    <citation type="journal article" date="2018" name="Genome Biol. Evol.">
        <title>Multiple Roots of Fruiting Body Formation in Amoebozoa.</title>
        <authorList>
            <person name="Hillmann F."/>
            <person name="Forbes G."/>
            <person name="Novohradska S."/>
            <person name="Ferling I."/>
            <person name="Riege K."/>
            <person name="Groth M."/>
            <person name="Westermann M."/>
            <person name="Marz M."/>
            <person name="Spaller T."/>
            <person name="Winckler T."/>
            <person name="Schaap P."/>
            <person name="Glockner G."/>
        </authorList>
    </citation>
    <scope>NUCLEOTIDE SEQUENCE [LARGE SCALE GENOMIC DNA]</scope>
    <source>
        <strain evidence="4 5">Jena</strain>
    </source>
</reference>
<dbReference type="InterPro" id="IPR000101">
    <property type="entry name" value="GGT_peptidase"/>
</dbReference>
<keyword evidence="5" id="KW-1185">Reference proteome</keyword>
<sequence>MQGNDDIDDTDASHTYYFTDEDLGPLPWYKKPQFKASIATGATVAILAIGITVLLILLRTTPQLSHPESILVEKGAVAADSRRCSIMGLNILKEGGNAIDAAVTTAICLGVIQPFASGLGGGCVINIRMANGTEEVIDAREVAPAASNMNMFDDNYTLSKDGPLSIAIPGELKGLELAWQRYGSGRIPWARLFRDSISAARDGLAVNQLLSETMKVNGNTRDIISDEKQKYKNDIRKYNMKDIFAPRGPLLDQGEILQQPQLAETLQTIAEKGSSVFYEGEIARNMTRDLSELGASITLDDFKNYAPKITKPLYGSYRGYNISAAGPPFTGGPVILQTFNILEGFTDLPELWKKNDPMATHLTAEALKFGFANRVGLCDPSFPYPGLVDVIENMTSKAHGETLRKRISSEKAYESSWYQDVVDVQNPSRDAGTAHISVIDEERNAVALTSSINDAFGSFLVSPSTGVLFNNQMDDFSTPEHPEHNINIPPSAANYIAPGKRPISSMAPLIFHKDGKTRIIIGGGGGARCITSVMQVLNEILDGGQAMADALWRPRFHTQWIPDEIIIEPSYREYSEAVYQKLKEAGNKMVTEDPSTAVQAVVINEDNMIEAASDPRKLGVPAGY</sequence>
<feature type="binding site" evidence="2">
    <location>
        <position position="475"/>
    </location>
    <ligand>
        <name>L-glutamate</name>
        <dbReference type="ChEBI" id="CHEBI:29985"/>
    </ligand>
</feature>
<feature type="transmembrane region" description="Helical" evidence="3">
    <location>
        <begin position="38"/>
        <end position="58"/>
    </location>
</feature>